<feature type="transmembrane region" description="Helical" evidence="9">
    <location>
        <begin position="361"/>
        <end position="380"/>
    </location>
</feature>
<comment type="caution">
    <text evidence="11">The sequence shown here is derived from an EMBL/GenBank/DDBJ whole genome shotgun (WGS) entry which is preliminary data.</text>
</comment>
<evidence type="ECO:0000256" key="3">
    <source>
        <dbReference type="ARBA" id="ARBA00022679"/>
    </source>
</evidence>
<evidence type="ECO:0000256" key="6">
    <source>
        <dbReference type="ARBA" id="ARBA00022840"/>
    </source>
</evidence>
<sequence>MTTESNNAVTGRFAELEISGYRDVVEIGRGGFATVYRARRVAFAQDVAIKVLSGGVVDGDTVARFERERQVLGALAQHPNIVTVYDSGTTAEGAPFLAMEYLPGGTLSDHLDRQGTFDVRRVAEIAVKLSGALETAHRSGVLHRDIKPDNVMVSRYGEPVLADFGIARMSGALQTQSGVVTATLSHAPPEVLDGHPPTARSDLYSLASTLYTLLAGSAPFVRTGEHSLAPLLARVIRDPVPDLRPRGVPADVCSLLERAMAKDPADRPRSALEFGQAFQHLQRANGVPPSAIVIEELDEEVTGHLDHLDTTRLPVVAPRAASGGAPTTRAVPPPSNRAGPPTPPERTGPDRAEGRSSRRTWIAVAVAAVVAVVAAAVFLVPQLLDPDPAGGGQTEAGAPTGGPGTVTYQGAVNPAPGRADLEVADFGFTPVQNGVGEWAVTWSIRVRNPNPQTWTVGSVSMTVTFTDDRGVVLNQGEDVSIYPVPPGATNAASSYGLAYGSADTYTVRPARMNITVTSVNWEDDAAPEAVTFGSAELQPPDDDSLGRSYRVSCEATSTLAEEVQPTVVVLLRDDEGRIVGGESTSQRYDGSKTSGYPYTSIVLPPGSTTPLELQLDAAPEEATSAECFASYYT</sequence>
<keyword evidence="5 11" id="KW-0418">Kinase</keyword>
<dbReference type="CDD" id="cd14014">
    <property type="entry name" value="STKc_PknB_like"/>
    <property type="match status" value="1"/>
</dbReference>
<dbReference type="Gene3D" id="3.30.200.20">
    <property type="entry name" value="Phosphorylase Kinase, domain 1"/>
    <property type="match status" value="1"/>
</dbReference>
<dbReference type="PROSITE" id="PS00107">
    <property type="entry name" value="PROTEIN_KINASE_ATP"/>
    <property type="match status" value="1"/>
</dbReference>
<dbReference type="SMART" id="SM00220">
    <property type="entry name" value="S_TKc"/>
    <property type="match status" value="1"/>
</dbReference>
<dbReference type="SUPFAM" id="SSF56112">
    <property type="entry name" value="Protein kinase-like (PK-like)"/>
    <property type="match status" value="1"/>
</dbReference>
<name>A0ABT0ZW37_9PSEU</name>
<reference evidence="11" key="1">
    <citation type="submission" date="2021-04" db="EMBL/GenBank/DDBJ databases">
        <title>Pseudonocardia sp. nov., isolated from sandy soil of mangrove forest.</title>
        <authorList>
            <person name="Zan Z."/>
            <person name="Huang R."/>
            <person name="Liu W."/>
        </authorList>
    </citation>
    <scope>NUCLEOTIDE SEQUENCE</scope>
    <source>
        <strain evidence="11">S2-4</strain>
    </source>
</reference>
<keyword evidence="2 11" id="KW-0723">Serine/threonine-protein kinase</keyword>
<feature type="domain" description="Protein kinase" evidence="10">
    <location>
        <begin position="21"/>
        <end position="279"/>
    </location>
</feature>
<evidence type="ECO:0000313" key="11">
    <source>
        <dbReference type="EMBL" id="MCO1654926.1"/>
    </source>
</evidence>
<keyword evidence="4 7" id="KW-0547">Nucleotide-binding</keyword>
<dbReference type="InterPro" id="IPR011009">
    <property type="entry name" value="Kinase-like_dom_sf"/>
</dbReference>
<evidence type="ECO:0000256" key="5">
    <source>
        <dbReference type="ARBA" id="ARBA00022777"/>
    </source>
</evidence>
<feature type="region of interest" description="Disordered" evidence="8">
    <location>
        <begin position="308"/>
        <end position="355"/>
    </location>
</feature>
<keyword evidence="6 7" id="KW-0067">ATP-binding</keyword>
<dbReference type="Proteomes" id="UP001165283">
    <property type="component" value="Unassembled WGS sequence"/>
</dbReference>
<evidence type="ECO:0000313" key="12">
    <source>
        <dbReference type="Proteomes" id="UP001165283"/>
    </source>
</evidence>
<keyword evidence="9" id="KW-0812">Transmembrane</keyword>
<dbReference type="PANTHER" id="PTHR43289:SF6">
    <property type="entry name" value="SERINE_THREONINE-PROTEIN KINASE NEKL-3"/>
    <property type="match status" value="1"/>
</dbReference>
<feature type="compositionally biased region" description="Pro residues" evidence="8">
    <location>
        <begin position="331"/>
        <end position="346"/>
    </location>
</feature>
<evidence type="ECO:0000256" key="2">
    <source>
        <dbReference type="ARBA" id="ARBA00022527"/>
    </source>
</evidence>
<dbReference type="InterPro" id="IPR017441">
    <property type="entry name" value="Protein_kinase_ATP_BS"/>
</dbReference>
<dbReference type="InterPro" id="IPR000719">
    <property type="entry name" value="Prot_kinase_dom"/>
</dbReference>
<dbReference type="PROSITE" id="PS50011">
    <property type="entry name" value="PROTEIN_KINASE_DOM"/>
    <property type="match status" value="1"/>
</dbReference>
<dbReference type="InterPro" id="IPR008271">
    <property type="entry name" value="Ser/Thr_kinase_AS"/>
</dbReference>
<evidence type="ECO:0000256" key="9">
    <source>
        <dbReference type="SAM" id="Phobius"/>
    </source>
</evidence>
<dbReference type="Pfam" id="PF00069">
    <property type="entry name" value="Pkinase"/>
    <property type="match status" value="1"/>
</dbReference>
<organism evidence="11 12">
    <name type="scientific">Pseudonocardia humida</name>
    <dbReference type="NCBI Taxonomy" id="2800819"/>
    <lineage>
        <taxon>Bacteria</taxon>
        <taxon>Bacillati</taxon>
        <taxon>Actinomycetota</taxon>
        <taxon>Actinomycetes</taxon>
        <taxon>Pseudonocardiales</taxon>
        <taxon>Pseudonocardiaceae</taxon>
        <taxon>Pseudonocardia</taxon>
    </lineage>
</organism>
<keyword evidence="9" id="KW-1133">Transmembrane helix</keyword>
<dbReference type="GO" id="GO:0004674">
    <property type="term" value="F:protein serine/threonine kinase activity"/>
    <property type="evidence" value="ECO:0007669"/>
    <property type="project" value="UniProtKB-KW"/>
</dbReference>
<evidence type="ECO:0000256" key="7">
    <source>
        <dbReference type="PROSITE-ProRule" id="PRU10141"/>
    </source>
</evidence>
<dbReference type="PANTHER" id="PTHR43289">
    <property type="entry name" value="MITOGEN-ACTIVATED PROTEIN KINASE KINASE KINASE 20-RELATED"/>
    <property type="match status" value="1"/>
</dbReference>
<keyword evidence="12" id="KW-1185">Reference proteome</keyword>
<dbReference type="EMBL" id="JAGSOV010000016">
    <property type="protein sequence ID" value="MCO1654926.1"/>
    <property type="molecule type" value="Genomic_DNA"/>
</dbReference>
<feature type="binding site" evidence="7">
    <location>
        <position position="50"/>
    </location>
    <ligand>
        <name>ATP</name>
        <dbReference type="ChEBI" id="CHEBI:30616"/>
    </ligand>
</feature>
<gene>
    <name evidence="11" type="ORF">KDL28_07625</name>
</gene>
<accession>A0ABT0ZW37</accession>
<dbReference type="EC" id="2.7.11.1" evidence="1"/>
<dbReference type="PROSITE" id="PS00108">
    <property type="entry name" value="PROTEIN_KINASE_ST"/>
    <property type="match status" value="1"/>
</dbReference>
<evidence type="ECO:0000256" key="1">
    <source>
        <dbReference type="ARBA" id="ARBA00012513"/>
    </source>
</evidence>
<keyword evidence="9" id="KW-0472">Membrane</keyword>
<dbReference type="RefSeq" id="WP_252436683.1">
    <property type="nucleotide sequence ID" value="NZ_JAGSOV010000016.1"/>
</dbReference>
<evidence type="ECO:0000256" key="8">
    <source>
        <dbReference type="SAM" id="MobiDB-lite"/>
    </source>
</evidence>
<evidence type="ECO:0000256" key="4">
    <source>
        <dbReference type="ARBA" id="ARBA00022741"/>
    </source>
</evidence>
<keyword evidence="3" id="KW-0808">Transferase</keyword>
<evidence type="ECO:0000259" key="10">
    <source>
        <dbReference type="PROSITE" id="PS50011"/>
    </source>
</evidence>
<protein>
    <recommendedName>
        <fullName evidence="1">non-specific serine/threonine protein kinase</fullName>
        <ecNumber evidence="1">2.7.11.1</ecNumber>
    </recommendedName>
</protein>
<dbReference type="Gene3D" id="1.10.510.10">
    <property type="entry name" value="Transferase(Phosphotransferase) domain 1"/>
    <property type="match status" value="1"/>
</dbReference>
<proteinExistence type="predicted"/>